<dbReference type="InterPro" id="IPR008928">
    <property type="entry name" value="6-hairpin_glycosidase_sf"/>
</dbReference>
<dbReference type="Pfam" id="PF17167">
    <property type="entry name" value="Glyco_hydro_94"/>
    <property type="match status" value="1"/>
</dbReference>
<evidence type="ECO:0000256" key="1">
    <source>
        <dbReference type="ARBA" id="ARBA00022676"/>
    </source>
</evidence>
<protein>
    <submittedName>
        <fullName evidence="5">Cellobiose phosphorylase</fullName>
    </submittedName>
</protein>
<dbReference type="Pfam" id="PF06165">
    <property type="entry name" value="GH94_b-supersand"/>
    <property type="match status" value="1"/>
</dbReference>
<dbReference type="GO" id="GO:0030246">
    <property type="term" value="F:carbohydrate binding"/>
    <property type="evidence" value="ECO:0007669"/>
    <property type="project" value="InterPro"/>
</dbReference>
<dbReference type="EMBL" id="CZVW01000001">
    <property type="protein sequence ID" value="CUS96240.1"/>
    <property type="molecule type" value="Genomic_DNA"/>
</dbReference>
<dbReference type="RefSeq" id="WP_092346749.1">
    <property type="nucleotide sequence ID" value="NZ_CZVW01000001.1"/>
</dbReference>
<proteinExistence type="predicted"/>
<gene>
    <name evidence="5" type="ORF">JGI23_00087</name>
</gene>
<keyword evidence="2" id="KW-0808">Transferase</keyword>
<dbReference type="GO" id="GO:0016757">
    <property type="term" value="F:glycosyltransferase activity"/>
    <property type="evidence" value="ECO:0007669"/>
    <property type="project" value="UniProtKB-KW"/>
</dbReference>
<dbReference type="InterPro" id="IPR052047">
    <property type="entry name" value="GH94_Enzymes"/>
</dbReference>
<name>A0A0P1MLB4_9BACT</name>
<dbReference type="InterPro" id="IPR012341">
    <property type="entry name" value="6hp_glycosidase-like_sf"/>
</dbReference>
<sequence>MKTQLDKVSGEIIHSGVPPSEWSIILTNGKYTALVLYNGTGHSFFEHPTFNSIIKWTPKMNSQLARLVYLKDIDTEEAWCLNLPKSYKFEKWETRFGVGYLKIETTKNQIHSEITYFVPIDKDLEYWLIKIKNESETKKNLKIFSAVELSLGNLQPSILDPYAYELFVRTWNSGKYLYATKTIWNDKTNNEANKNWDKIVFFSSDPEPESFDCLKSSFIGDGTIELPQAVREGWCFESIAHGREPVFVFQHDVEIDIGEEKEIVIALGVLNERTSEKIKLADAKNDFEKMKKFYRDEIFEKGIWIETPDESLNAFLNFWNKYQNLICLHWHRYSASNYVSGFDVVGYRDALQSTLGFLPINSSLCKERLLYLFKFQFKNGNTCHNFNPVDEFAQQSNQNDDPLWLCISTFEYLKETGDFDFLKIKSRYYDDEKEETIFEHLRRAIDYVLNSRGENGLVLLKRGDWNDALNFAGKNNRGESTLASMILLYTLNEFVKLGEFLKYDVEKYRIEKENLKNQINKTCWEEYKKLDLAGWFIRAINDEGERIGSYFSKEGKIYLEPQVWAVLSDTCDEERKIKCLNSAIEFLESSYGFLLLEPSYSKQDEKLGIITRFVAGEKENGSFFTQANAWAIMAFSIMSDKFGNKAFEIYQKTLPIKFLNNARYKAEPFVYPQYICGKDSPHFGEASFTWLTSSSSRMFKAFVEYILGIKPEYDGLKIMKPILPEEWEEVRVRRSFRNCEYKFTIKRGDAFIIKFDGKELTSNFLSSCGCGGLHDVEIYF</sequence>
<evidence type="ECO:0000256" key="2">
    <source>
        <dbReference type="ARBA" id="ARBA00022679"/>
    </source>
</evidence>
<reference evidence="6" key="1">
    <citation type="submission" date="2015-11" db="EMBL/GenBank/DDBJ databases">
        <authorList>
            <person name="Varghese N."/>
        </authorList>
    </citation>
    <scope>NUCLEOTIDE SEQUENCE [LARGE SCALE GENOMIC DNA]</scope>
    <source>
        <strain evidence="6">JGI-23</strain>
    </source>
</reference>
<dbReference type="InterPro" id="IPR010383">
    <property type="entry name" value="Glyco_hydrolase_94_b-supersand"/>
</dbReference>
<feature type="domain" description="Glycosyl hydrolase 94 catalytic" evidence="4">
    <location>
        <begin position="297"/>
        <end position="708"/>
    </location>
</feature>
<evidence type="ECO:0000313" key="6">
    <source>
        <dbReference type="Proteomes" id="UP000199197"/>
    </source>
</evidence>
<evidence type="ECO:0000313" key="5">
    <source>
        <dbReference type="EMBL" id="CUS96240.1"/>
    </source>
</evidence>
<evidence type="ECO:0000259" key="4">
    <source>
        <dbReference type="Pfam" id="PF17167"/>
    </source>
</evidence>
<dbReference type="AlphaFoldDB" id="A0A0P1MLB4"/>
<dbReference type="Proteomes" id="UP000199197">
    <property type="component" value="Unassembled WGS sequence"/>
</dbReference>
<feature type="domain" description="Glycosyl hydrolase 94 supersandwich" evidence="3">
    <location>
        <begin position="18"/>
        <end position="275"/>
    </location>
</feature>
<dbReference type="InterPro" id="IPR033432">
    <property type="entry name" value="GH94_catalytic"/>
</dbReference>
<keyword evidence="6" id="KW-1185">Reference proteome</keyword>
<dbReference type="Gene3D" id="2.70.98.40">
    <property type="entry name" value="Glycoside hydrolase, family 65, N-terminal domain"/>
    <property type="match status" value="1"/>
</dbReference>
<dbReference type="SUPFAM" id="SSF48208">
    <property type="entry name" value="Six-hairpin glycosidases"/>
    <property type="match status" value="1"/>
</dbReference>
<evidence type="ECO:0000259" key="3">
    <source>
        <dbReference type="Pfam" id="PF06165"/>
    </source>
</evidence>
<dbReference type="InterPro" id="IPR037018">
    <property type="entry name" value="GH65_N"/>
</dbReference>
<dbReference type="Gene3D" id="2.60.420.10">
    <property type="entry name" value="Maltose phosphorylase, domain 3"/>
    <property type="match status" value="1"/>
</dbReference>
<dbReference type="PANTHER" id="PTHR37469">
    <property type="entry name" value="CELLOBIONIC ACID PHOSPHORYLASE-RELATED"/>
    <property type="match status" value="1"/>
</dbReference>
<dbReference type="OrthoDB" id="9769991at2"/>
<organism evidence="5 6">
    <name type="scientific">Candidatus Chryseopegocella kryptomonas</name>
    <dbReference type="NCBI Taxonomy" id="1633643"/>
    <lineage>
        <taxon>Bacteria</taxon>
        <taxon>Pseudomonadati</taxon>
        <taxon>Candidatus Kryptoniota</taxon>
        <taxon>Candidatus Chryseopegocella</taxon>
    </lineage>
</organism>
<dbReference type="PANTHER" id="PTHR37469:SF2">
    <property type="entry name" value="CELLOBIONIC ACID PHOSPHORYLASE"/>
    <property type="match status" value="1"/>
</dbReference>
<keyword evidence="1" id="KW-0328">Glycosyltransferase</keyword>
<dbReference type="InterPro" id="IPR011013">
    <property type="entry name" value="Gal_mutarotase_sf_dom"/>
</dbReference>
<accession>A0A0P1MLB4</accession>
<dbReference type="SUPFAM" id="SSF74650">
    <property type="entry name" value="Galactose mutarotase-like"/>
    <property type="match status" value="1"/>
</dbReference>
<dbReference type="Gene3D" id="1.50.10.10">
    <property type="match status" value="1"/>
</dbReference>
<dbReference type="GO" id="GO:0005975">
    <property type="term" value="P:carbohydrate metabolic process"/>
    <property type="evidence" value="ECO:0007669"/>
    <property type="project" value="InterPro"/>
</dbReference>